<dbReference type="SUPFAM" id="SSF47729">
    <property type="entry name" value="IHF-like DNA-binding proteins"/>
    <property type="match status" value="1"/>
</dbReference>
<dbReference type="Gene3D" id="4.10.520.10">
    <property type="entry name" value="IHF-like DNA-binding proteins"/>
    <property type="match status" value="1"/>
</dbReference>
<organism evidence="4 5">
    <name type="scientific">Chryseobacterium formosus</name>
    <dbReference type="NCBI Taxonomy" id="1537363"/>
    <lineage>
        <taxon>Bacteria</taxon>
        <taxon>Pseudomonadati</taxon>
        <taxon>Bacteroidota</taxon>
        <taxon>Flavobacteriia</taxon>
        <taxon>Flavobacteriales</taxon>
        <taxon>Weeksellaceae</taxon>
        <taxon>Chryseobacterium group</taxon>
        <taxon>Chryseobacterium</taxon>
    </lineage>
</organism>
<keyword evidence="5" id="KW-1185">Reference proteome</keyword>
<dbReference type="RefSeq" id="WP_267263797.1">
    <property type="nucleotide sequence ID" value="NZ_JAOVZW010000001.1"/>
</dbReference>
<evidence type="ECO:0000259" key="3">
    <source>
        <dbReference type="Pfam" id="PF18291"/>
    </source>
</evidence>
<feature type="domain" description="HU" evidence="3">
    <location>
        <begin position="1"/>
        <end position="126"/>
    </location>
</feature>
<accession>A0ABT3XJZ3</accession>
<name>A0ABT3XJZ3_9FLAO</name>
<dbReference type="EMBL" id="JAOVZW010000001">
    <property type="protein sequence ID" value="MCX8522469.1"/>
    <property type="molecule type" value="Genomic_DNA"/>
</dbReference>
<dbReference type="Pfam" id="PF18291">
    <property type="entry name" value="HU-HIG"/>
    <property type="match status" value="1"/>
</dbReference>
<evidence type="ECO:0000313" key="4">
    <source>
        <dbReference type="EMBL" id="MCX8522469.1"/>
    </source>
</evidence>
<dbReference type="InterPro" id="IPR041607">
    <property type="entry name" value="HU-HIG"/>
</dbReference>
<dbReference type="InterPro" id="IPR010992">
    <property type="entry name" value="IHF-like_DNA-bd_dom_sf"/>
</dbReference>
<proteinExistence type="predicted"/>
<dbReference type="InterPro" id="IPR005902">
    <property type="entry name" value="HU_DNA-bd_put"/>
</dbReference>
<dbReference type="Proteomes" id="UP001073122">
    <property type="component" value="Unassembled WGS sequence"/>
</dbReference>
<dbReference type="NCBIfam" id="TIGR01201">
    <property type="entry name" value="HU_rel"/>
    <property type="match status" value="1"/>
</dbReference>
<comment type="caution">
    <text evidence="4">The sequence shown here is derived from an EMBL/GenBank/DDBJ whole genome shotgun (WGS) entry which is preliminary data.</text>
</comment>
<evidence type="ECO:0000256" key="1">
    <source>
        <dbReference type="ARBA" id="ARBA00023125"/>
    </source>
</evidence>
<evidence type="ECO:0000313" key="5">
    <source>
        <dbReference type="Proteomes" id="UP001073122"/>
    </source>
</evidence>
<evidence type="ECO:0000256" key="2">
    <source>
        <dbReference type="SAM" id="MobiDB-lite"/>
    </source>
</evidence>
<keyword evidence="1 4" id="KW-0238">DNA-binding</keyword>
<protein>
    <submittedName>
        <fullName evidence="4">HU family DNA-binding protein</fullName>
    </submittedName>
</protein>
<sequence length="128" mass="13858">MPVQYSLSEKGNPSDQSAPKKFYATAKSTGEVTFRSLSKEIAGASTTVSDTDVLAVLNDLSKALAKHLSEGRIVRFGDFGSFSMRLSSEGAESAEKFNSSMIKAPKITFRPGIDLKEMLAITKFEKAK</sequence>
<dbReference type="GO" id="GO:0003677">
    <property type="term" value="F:DNA binding"/>
    <property type="evidence" value="ECO:0007669"/>
    <property type="project" value="UniProtKB-KW"/>
</dbReference>
<feature type="compositionally biased region" description="Polar residues" evidence="2">
    <location>
        <begin position="1"/>
        <end position="17"/>
    </location>
</feature>
<feature type="region of interest" description="Disordered" evidence="2">
    <location>
        <begin position="1"/>
        <end position="21"/>
    </location>
</feature>
<reference evidence="4" key="1">
    <citation type="submission" date="2022-10" db="EMBL/GenBank/DDBJ databases">
        <title>Chryseobacterium sp. nov., a novel bacterial species.</title>
        <authorList>
            <person name="Cao Y."/>
        </authorList>
    </citation>
    <scope>NUCLEOTIDE SEQUENCE</scope>
    <source>
        <strain evidence="4">CCTCC AB2015118</strain>
    </source>
</reference>
<gene>
    <name evidence="4" type="ORF">OF897_00840</name>
</gene>